<feature type="transmembrane region" description="Helical" evidence="1">
    <location>
        <begin position="12"/>
        <end position="35"/>
    </location>
</feature>
<evidence type="ECO:0000313" key="2">
    <source>
        <dbReference type="EMBL" id="UWK09072.1"/>
    </source>
</evidence>
<sequence>MERDVSMALYTIFFVCTFWYISSIIWFVCLTIKIYKVKVELLKKMTNMASEIVFLQEQTLTNMDNYLTNPPAYTRV</sequence>
<dbReference type="EMBL" id="OL409127">
    <property type="protein sequence ID" value="UWK09081.1"/>
    <property type="molecule type" value="Viral_cRNA"/>
</dbReference>
<keyword evidence="1" id="KW-1133">Transmembrane helix</keyword>
<reference evidence="2" key="1">
    <citation type="submission" date="2021-11" db="EMBL/GenBank/DDBJ databases">
        <authorList>
            <person name="Li C.-X."/>
        </authorList>
    </citation>
    <scope>NUCLEOTIDE SEQUENCE</scope>
    <source>
        <strain evidence="2">DB04S/SX/2018</strain>
        <strain evidence="3">SX04S/DB/2018</strain>
    </source>
</reference>
<proteinExistence type="predicted"/>
<keyword evidence="1" id="KW-0812">Transmembrane</keyword>
<keyword evidence="1" id="KW-0472">Membrane</keyword>
<organism evidence="2">
    <name type="scientific">Gerbil paramyxovirus</name>
    <dbReference type="NCBI Taxonomy" id="2942127"/>
    <lineage>
        <taxon>Viruses</taxon>
        <taxon>Riboviria</taxon>
        <taxon>Orthornavirae</taxon>
        <taxon>Negarnaviricota</taxon>
        <taxon>Haploviricotina</taxon>
        <taxon>Monjiviricetes</taxon>
        <taxon>Mononegavirales</taxon>
        <taxon>Paramyxoviridae</taxon>
        <taxon>Orthoparamyxovirinae</taxon>
        <taxon>Jeilongvirus</taxon>
        <taxon>Jeilongvirus merionis</taxon>
    </lineage>
</organism>
<evidence type="ECO:0000313" key="3">
    <source>
        <dbReference type="EMBL" id="UWK09081.1"/>
    </source>
</evidence>
<dbReference type="EMBL" id="OL409126">
    <property type="protein sequence ID" value="UWK09072.1"/>
    <property type="molecule type" value="Viral_cRNA"/>
</dbReference>
<protein>
    <submittedName>
        <fullName evidence="2">Small hydrophobic protein</fullName>
    </submittedName>
</protein>
<gene>
    <name evidence="2" type="primary">SH</name>
</gene>
<accession>A0A977IVU3</accession>
<name>A0A977IVU3_9MONO</name>
<reference evidence="2" key="2">
    <citation type="journal article" date="2022" name="Zool. Res.">
        <title>Novel astrovirus and paramyxovirus in Mongolian gerbils (Meriones unguiculatus) from China.</title>
        <authorList>
            <person name="Nie S.M."/>
            <person name="Li J."/>
            <person name="Wang Y.T."/>
            <person name="An C.H."/>
            <person name="Zhou H."/>
            <person name="Xu L."/>
            <person name="Sun Y.X."/>
            <person name="Chang W.H."/>
            <person name="Li C.X."/>
            <person name="Shi W.F."/>
        </authorList>
    </citation>
    <scope>NUCLEOTIDE SEQUENCE</scope>
    <source>
        <strain evidence="2">DB04S/SX/2018</strain>
        <strain evidence="3">SX04S/DB/2018</strain>
    </source>
</reference>
<evidence type="ECO:0000256" key="1">
    <source>
        <dbReference type="SAM" id="Phobius"/>
    </source>
</evidence>